<dbReference type="GO" id="GO:0016853">
    <property type="term" value="F:isomerase activity"/>
    <property type="evidence" value="ECO:0007669"/>
    <property type="project" value="UniProtKB-KW"/>
</dbReference>
<keyword evidence="4" id="KW-1185">Reference proteome</keyword>
<dbReference type="InterPro" id="IPR010819">
    <property type="entry name" value="AGE/CE"/>
</dbReference>
<comment type="caution">
    <text evidence="3">The sequence shown here is derived from an EMBL/GenBank/DDBJ whole genome shotgun (WGS) entry which is preliminary data.</text>
</comment>
<dbReference type="STRING" id="371042.NG99_01760"/>
<sequence length="374" mass="43109">MLTNAKRFVNWMQHSALPEFLHQGVKSLPEGPECFRETLPDDGTLARSRVQTRQLYVFAHATRTGWLDARETLERVANQGIRHFTNEQGVFLFSDGHTPDDRQQNAYEQAFALLAYSELYALTGEPQFLARAGTLHDWMQENLALPEGGYAINTNRPPMLSQNPNMHLFEAMLCWWKLTGQPRWEQEAHRLFALFTGHLFHRDRHCLTEFFSPGWQADLPESAHVDPGHHHEWTWLLYEYQKISGVDTAFWREALQHFAAVAGENPQTHAVMNEIHSDRTPYRAGSRLWCQTERLKADVVACVTQRNNAVYQTLDRHSATMMRQYIDGETTRPYCDEISASGERLPHSSPASSLYHLYVACREIDNLLQANTNE</sequence>
<evidence type="ECO:0000313" key="4">
    <source>
        <dbReference type="Proteomes" id="UP000030351"/>
    </source>
</evidence>
<dbReference type="InterPro" id="IPR008928">
    <property type="entry name" value="6-hairpin_glycosidase_sf"/>
</dbReference>
<dbReference type="PANTHER" id="PTHR15108">
    <property type="entry name" value="N-ACYLGLUCOSAMINE-2-EPIMERASE"/>
    <property type="match status" value="1"/>
</dbReference>
<protein>
    <recommendedName>
        <fullName evidence="5">Mannose-6-phosphate isomerase</fullName>
    </recommendedName>
</protein>
<dbReference type="SUPFAM" id="SSF48208">
    <property type="entry name" value="Six-hairpin glycosidases"/>
    <property type="match status" value="1"/>
</dbReference>
<organism evidence="3 4">
    <name type="scientific">Erwinia typographi</name>
    <dbReference type="NCBI Taxonomy" id="371042"/>
    <lineage>
        <taxon>Bacteria</taxon>
        <taxon>Pseudomonadati</taxon>
        <taxon>Pseudomonadota</taxon>
        <taxon>Gammaproteobacteria</taxon>
        <taxon>Enterobacterales</taxon>
        <taxon>Erwiniaceae</taxon>
        <taxon>Erwinia</taxon>
    </lineage>
</organism>
<dbReference type="Gene3D" id="1.50.10.10">
    <property type="match status" value="1"/>
</dbReference>
<dbReference type="Pfam" id="PF07221">
    <property type="entry name" value="GlcNAc_2-epim"/>
    <property type="match status" value="1"/>
</dbReference>
<gene>
    <name evidence="3" type="ORF">NG99_01760</name>
</gene>
<evidence type="ECO:0000256" key="2">
    <source>
        <dbReference type="ARBA" id="ARBA00023235"/>
    </source>
</evidence>
<dbReference type="Proteomes" id="UP000030351">
    <property type="component" value="Unassembled WGS sequence"/>
</dbReference>
<evidence type="ECO:0000313" key="3">
    <source>
        <dbReference type="EMBL" id="KGT95918.1"/>
    </source>
</evidence>
<dbReference type="EMBL" id="JRUQ01000006">
    <property type="protein sequence ID" value="KGT95918.1"/>
    <property type="molecule type" value="Genomic_DNA"/>
</dbReference>
<dbReference type="GO" id="GO:0005975">
    <property type="term" value="P:carbohydrate metabolic process"/>
    <property type="evidence" value="ECO:0007669"/>
    <property type="project" value="InterPro"/>
</dbReference>
<proteinExistence type="inferred from homology"/>
<dbReference type="InterPro" id="IPR012341">
    <property type="entry name" value="6hp_glycosidase-like_sf"/>
</dbReference>
<evidence type="ECO:0000256" key="1">
    <source>
        <dbReference type="ARBA" id="ARBA00008558"/>
    </source>
</evidence>
<evidence type="ECO:0008006" key="5">
    <source>
        <dbReference type="Google" id="ProtNLM"/>
    </source>
</evidence>
<name>A0A0A4ADK6_9GAMM</name>
<reference evidence="3 4" key="1">
    <citation type="submission" date="2014-10" db="EMBL/GenBank/DDBJ databases">
        <title>Genome sequence of Erwinia typographi M043b.</title>
        <authorList>
            <person name="Chan K.-G."/>
            <person name="Tan W.-S."/>
        </authorList>
    </citation>
    <scope>NUCLEOTIDE SEQUENCE [LARGE SCALE GENOMIC DNA]</scope>
    <source>
        <strain evidence="3 4">M043b</strain>
    </source>
</reference>
<comment type="similarity">
    <text evidence="1">Belongs to the N-acylglucosamine 2-epimerase family.</text>
</comment>
<dbReference type="OrthoDB" id="9806359at2"/>
<keyword evidence="2" id="KW-0413">Isomerase</keyword>
<dbReference type="eggNOG" id="COG2942">
    <property type="taxonomic scope" value="Bacteria"/>
</dbReference>
<accession>A0A0A4ADK6</accession>
<dbReference type="AlphaFoldDB" id="A0A0A4ADK6"/>